<gene>
    <name evidence="1" type="ORF">M2280_000566</name>
</gene>
<sequence length="107" mass="12359">MTITQQTVPKPFNGECVHGFQQHRTVPGYLQCLGFDWVRERREMEWIEVRTDGVLWCDASFTTFFDDADARRAHRFNRVLCPAGGDCQHKHDLVDLAGVTDHQAVLR</sequence>
<keyword evidence="2" id="KW-1185">Reference proteome</keyword>
<protein>
    <submittedName>
        <fullName evidence="1">Uncharacterized protein</fullName>
    </submittedName>
</protein>
<dbReference type="RefSeq" id="WP_280758729.1">
    <property type="nucleotide sequence ID" value="NZ_JARXVC010000001.1"/>
</dbReference>
<comment type="caution">
    <text evidence="1">The sequence shown here is derived from an EMBL/GenBank/DDBJ whole genome shotgun (WGS) entry which is preliminary data.</text>
</comment>
<dbReference type="EMBL" id="JARXVC010000001">
    <property type="protein sequence ID" value="MDH6279361.1"/>
    <property type="molecule type" value="Genomic_DNA"/>
</dbReference>
<evidence type="ECO:0000313" key="2">
    <source>
        <dbReference type="Proteomes" id="UP001160334"/>
    </source>
</evidence>
<organism evidence="1 2">
    <name type="scientific">Prescottella agglutinans</name>
    <dbReference type="NCBI Taxonomy" id="1644129"/>
    <lineage>
        <taxon>Bacteria</taxon>
        <taxon>Bacillati</taxon>
        <taxon>Actinomycetota</taxon>
        <taxon>Actinomycetes</taxon>
        <taxon>Mycobacteriales</taxon>
        <taxon>Nocardiaceae</taxon>
        <taxon>Prescottella</taxon>
    </lineage>
</organism>
<reference evidence="1 2" key="1">
    <citation type="submission" date="2023-04" db="EMBL/GenBank/DDBJ databases">
        <title>Forest soil microbial communities from Buena Vista Peninsula, Colon Province, Panama.</title>
        <authorList>
            <person name="Bouskill N."/>
        </authorList>
    </citation>
    <scope>NUCLEOTIDE SEQUENCE [LARGE SCALE GENOMIC DNA]</scope>
    <source>
        <strain evidence="1 2">CFH S0262</strain>
    </source>
</reference>
<name>A0ABT6M4X1_9NOCA</name>
<proteinExistence type="predicted"/>
<dbReference type="Proteomes" id="UP001160334">
    <property type="component" value="Unassembled WGS sequence"/>
</dbReference>
<accession>A0ABT6M4X1</accession>
<evidence type="ECO:0000313" key="1">
    <source>
        <dbReference type="EMBL" id="MDH6279361.1"/>
    </source>
</evidence>